<organism evidence="2 3">
    <name type="scientific">Tessaracoccus bendigoensis DSM 12906</name>
    <dbReference type="NCBI Taxonomy" id="1123357"/>
    <lineage>
        <taxon>Bacteria</taxon>
        <taxon>Bacillati</taxon>
        <taxon>Actinomycetota</taxon>
        <taxon>Actinomycetes</taxon>
        <taxon>Propionibacteriales</taxon>
        <taxon>Propionibacteriaceae</taxon>
        <taxon>Tessaracoccus</taxon>
    </lineage>
</organism>
<proteinExistence type="predicted"/>
<dbReference type="AlphaFoldDB" id="A0A1M6NVS8"/>
<accession>A0A1M6NVS8</accession>
<keyword evidence="3" id="KW-1185">Reference proteome</keyword>
<evidence type="ECO:0000313" key="3">
    <source>
        <dbReference type="Proteomes" id="UP000184512"/>
    </source>
</evidence>
<reference evidence="2 3" key="1">
    <citation type="submission" date="2016-11" db="EMBL/GenBank/DDBJ databases">
        <authorList>
            <person name="Jaros S."/>
            <person name="Januszkiewicz K."/>
            <person name="Wedrychowicz H."/>
        </authorList>
    </citation>
    <scope>NUCLEOTIDE SEQUENCE [LARGE SCALE GENOMIC DNA]</scope>
    <source>
        <strain evidence="2 3">DSM 12906</strain>
    </source>
</reference>
<feature type="compositionally biased region" description="Polar residues" evidence="1">
    <location>
        <begin position="38"/>
        <end position="57"/>
    </location>
</feature>
<feature type="region of interest" description="Disordered" evidence="1">
    <location>
        <begin position="1"/>
        <end position="65"/>
    </location>
</feature>
<name>A0A1M6NVS8_9ACTN</name>
<sequence>MTALSALLAGCAAEGQPTTQSPAASPTPVTSSALPTPDQSLTPDQSPSAELSVSQWFPDQPAGESGVQAEIRAAWETHEITMDEFARNPDLTDLTEIQLVSTGQEATDSVAGIVRLRNNNLIRKGYVIFRDAVIAEPTTDTDGVTTSEINYCFDPAHLQTVDIDTGQPGESVIQPDQTMKVMVLMEQMPDGSWRAALSETELAPC</sequence>
<protein>
    <submittedName>
        <fullName evidence="2">Uncharacterized protein</fullName>
    </submittedName>
</protein>
<dbReference type="EMBL" id="FQZG01000132">
    <property type="protein sequence ID" value="SHJ99724.1"/>
    <property type="molecule type" value="Genomic_DNA"/>
</dbReference>
<feature type="compositionally biased region" description="Low complexity" evidence="1">
    <location>
        <begin position="17"/>
        <end position="37"/>
    </location>
</feature>
<gene>
    <name evidence="2" type="ORF">SAMN02745244_03726</name>
</gene>
<dbReference type="Proteomes" id="UP000184512">
    <property type="component" value="Unassembled WGS sequence"/>
</dbReference>
<evidence type="ECO:0000256" key="1">
    <source>
        <dbReference type="SAM" id="MobiDB-lite"/>
    </source>
</evidence>
<evidence type="ECO:0000313" key="2">
    <source>
        <dbReference type="EMBL" id="SHJ99724.1"/>
    </source>
</evidence>